<dbReference type="STRING" id="1962263.BS637_02870"/>
<evidence type="ECO:0000313" key="6">
    <source>
        <dbReference type="Proteomes" id="UP000190256"/>
    </source>
</evidence>
<evidence type="ECO:0000313" key="5">
    <source>
        <dbReference type="EMBL" id="OOO69183.1"/>
    </source>
</evidence>
<evidence type="ECO:0000259" key="4">
    <source>
        <dbReference type="Pfam" id="PF01923"/>
    </source>
</evidence>
<proteinExistence type="predicted"/>
<sequence length="252" mass="30021">MSVITENEIRKRLKEENLKELKEFQVLKKDIVTPSAKSFLTEHNIELKYIDAMEKKQEKKEEKIVSDDYKYETIFGARLKEKPEYMTHLKGNTLVFKDHNRIIFRGKIDALEAKILETQILCNKLGEDLVVKDLQEILDFVRKILRCEVLEEELVEFNLQGMTKEELREKSHYPEKYFGMPHFMPDYTMGEVVVALNTLRTLTREVELSAFKAFKNEYGAVERVDIIRALNRLSSLFWIMMFKYRTMEYKQK</sequence>
<evidence type="ECO:0000256" key="3">
    <source>
        <dbReference type="ARBA" id="ARBA00022840"/>
    </source>
</evidence>
<dbReference type="InterPro" id="IPR016030">
    <property type="entry name" value="CblAdoTrfase-like"/>
</dbReference>
<dbReference type="AlphaFoldDB" id="A0A1S9IG34"/>
<dbReference type="GO" id="GO:0006580">
    <property type="term" value="P:ethanolamine metabolic process"/>
    <property type="evidence" value="ECO:0007669"/>
    <property type="project" value="InterPro"/>
</dbReference>
<dbReference type="GO" id="GO:0009236">
    <property type="term" value="P:cobalamin biosynthetic process"/>
    <property type="evidence" value="ECO:0007669"/>
    <property type="project" value="InterPro"/>
</dbReference>
<dbReference type="GO" id="GO:0005524">
    <property type="term" value="F:ATP binding"/>
    <property type="evidence" value="ECO:0007669"/>
    <property type="project" value="UniProtKB-KW"/>
</dbReference>
<keyword evidence="2" id="KW-0547">Nucleotide-binding</keyword>
<dbReference type="InterPro" id="IPR009194">
    <property type="entry name" value="AdoTrfase_EutT"/>
</dbReference>
<protein>
    <submittedName>
        <fullName evidence="5">Cobalamin adenosyltransferase</fullName>
    </submittedName>
</protein>
<dbReference type="GO" id="GO:0008817">
    <property type="term" value="F:corrinoid adenosyltransferase activity"/>
    <property type="evidence" value="ECO:0007669"/>
    <property type="project" value="InterPro"/>
</dbReference>
<reference evidence="5 6" key="1">
    <citation type="submission" date="2016-12" db="EMBL/GenBank/DDBJ databases">
        <title>Clostridium tepidum sp. nov., a close relative of Clostridium sporogenes and Clostridium botulinum Group I.</title>
        <authorList>
            <person name="Dobritsa A.P."/>
            <person name="Kutumbaka K.K."/>
            <person name="Werner K."/>
            <person name="Wiedmann M."/>
            <person name="Asmus A."/>
            <person name="Samadpour M."/>
        </authorList>
    </citation>
    <scope>NUCLEOTIDE SEQUENCE [LARGE SCALE GENOMIC DNA]</scope>
    <source>
        <strain evidence="5 6">IEH 97212</strain>
    </source>
</reference>
<dbReference type="EMBL" id="MRAE01000006">
    <property type="protein sequence ID" value="OOO69183.1"/>
    <property type="molecule type" value="Genomic_DNA"/>
</dbReference>
<dbReference type="SUPFAM" id="SSF89028">
    <property type="entry name" value="Cobalamin adenosyltransferase-like"/>
    <property type="match status" value="1"/>
</dbReference>
<dbReference type="InterPro" id="IPR036451">
    <property type="entry name" value="CblAdoTrfase-like_sf"/>
</dbReference>
<keyword evidence="3" id="KW-0067">ATP-binding</keyword>
<dbReference type="OrthoDB" id="306726at2"/>
<accession>A0A1S9IG34</accession>
<name>A0A1S9IG34_9CLOT</name>
<gene>
    <name evidence="5" type="ORF">BS638_03915</name>
</gene>
<feature type="domain" description="Cobalamin adenosyltransferase-like" evidence="4">
    <location>
        <begin position="80"/>
        <end position="243"/>
    </location>
</feature>
<dbReference type="PIRSF" id="PIRSF012294">
    <property type="entry name" value="ATR_EutT"/>
    <property type="match status" value="1"/>
</dbReference>
<dbReference type="RefSeq" id="WP_078054466.1">
    <property type="nucleotide sequence ID" value="NZ_MRAE01000006.1"/>
</dbReference>
<comment type="caution">
    <text evidence="5">The sequence shown here is derived from an EMBL/GenBank/DDBJ whole genome shotgun (WGS) entry which is preliminary data.</text>
</comment>
<evidence type="ECO:0000256" key="2">
    <source>
        <dbReference type="ARBA" id="ARBA00022741"/>
    </source>
</evidence>
<dbReference type="Pfam" id="PF01923">
    <property type="entry name" value="Cob_adeno_trans"/>
    <property type="match status" value="1"/>
</dbReference>
<organism evidence="5 6">
    <name type="scientific">Clostridium tepidum</name>
    <dbReference type="NCBI Taxonomy" id="1962263"/>
    <lineage>
        <taxon>Bacteria</taxon>
        <taxon>Bacillati</taxon>
        <taxon>Bacillota</taxon>
        <taxon>Clostridia</taxon>
        <taxon>Eubacteriales</taxon>
        <taxon>Clostridiaceae</taxon>
        <taxon>Clostridium</taxon>
    </lineage>
</organism>
<dbReference type="Proteomes" id="UP000190256">
    <property type="component" value="Unassembled WGS sequence"/>
</dbReference>
<evidence type="ECO:0000256" key="1">
    <source>
        <dbReference type="ARBA" id="ARBA00022679"/>
    </source>
</evidence>
<dbReference type="Gene3D" id="1.20.1200.10">
    <property type="entry name" value="Cobalamin adenosyltransferase-like"/>
    <property type="match status" value="1"/>
</dbReference>
<keyword evidence="1 5" id="KW-0808">Transferase</keyword>